<gene>
    <name evidence="2" type="ORF">AYI68_g2044</name>
    <name evidence="1" type="ORF">AYI68_g6782</name>
</gene>
<reference evidence="1" key="2">
    <citation type="submission" date="2017-01" db="EMBL/GenBank/DDBJ databases">
        <authorList>
            <person name="Mah S.A."/>
            <person name="Swanson W.J."/>
            <person name="Moy G.W."/>
            <person name="Vacquier V.D."/>
        </authorList>
    </citation>
    <scope>NUCLEOTIDE SEQUENCE</scope>
    <source>
        <strain evidence="1">ALG-7-W6</strain>
    </source>
</reference>
<comment type="caution">
    <text evidence="1">The sequence shown here is derived from an EMBL/GenBank/DDBJ whole genome shotgun (WGS) entry which is preliminary data.</text>
</comment>
<evidence type="ECO:0000313" key="3">
    <source>
        <dbReference type="Proteomes" id="UP000187455"/>
    </source>
</evidence>
<name>A0A1R0GQM8_9FUNG</name>
<dbReference type="EMBL" id="LSSL01004873">
    <property type="protein sequence ID" value="OLY79158.1"/>
    <property type="molecule type" value="Genomic_DNA"/>
</dbReference>
<dbReference type="AlphaFoldDB" id="A0A1R0GQM8"/>
<protein>
    <submittedName>
        <fullName evidence="1">Uncharacterized protein</fullName>
    </submittedName>
</protein>
<dbReference type="Proteomes" id="UP000187455">
    <property type="component" value="Unassembled WGS sequence"/>
</dbReference>
<keyword evidence="3" id="KW-1185">Reference proteome</keyword>
<organism evidence="1 3">
    <name type="scientific">Smittium mucronatum</name>
    <dbReference type="NCBI Taxonomy" id="133383"/>
    <lineage>
        <taxon>Eukaryota</taxon>
        <taxon>Fungi</taxon>
        <taxon>Fungi incertae sedis</taxon>
        <taxon>Zoopagomycota</taxon>
        <taxon>Kickxellomycotina</taxon>
        <taxon>Harpellomycetes</taxon>
        <taxon>Harpellales</taxon>
        <taxon>Legeriomycetaceae</taxon>
        <taxon>Smittium</taxon>
    </lineage>
</organism>
<reference evidence="1 3" key="1">
    <citation type="journal article" date="2016" name="Mol. Biol. Evol.">
        <title>Genome-Wide Survey of Gut Fungi (Harpellales) Reveals the First Horizontally Transferred Ubiquitin Gene from a Mosquito Host.</title>
        <authorList>
            <person name="Wang Y."/>
            <person name="White M.M."/>
            <person name="Kvist S."/>
            <person name="Moncalvo J.M."/>
        </authorList>
    </citation>
    <scope>NUCLEOTIDE SEQUENCE [LARGE SCALE GENOMIC DNA]</scope>
    <source>
        <strain evidence="1 3">ALG-7-W6</strain>
    </source>
</reference>
<proteinExistence type="predicted"/>
<evidence type="ECO:0000313" key="2">
    <source>
        <dbReference type="EMBL" id="OLY83805.1"/>
    </source>
</evidence>
<evidence type="ECO:0000313" key="1">
    <source>
        <dbReference type="EMBL" id="OLY79158.1"/>
    </source>
</evidence>
<accession>A0A1R0GQM8</accession>
<dbReference type="EMBL" id="LSSL01000742">
    <property type="protein sequence ID" value="OLY83805.1"/>
    <property type="molecule type" value="Genomic_DNA"/>
</dbReference>
<dbReference type="OrthoDB" id="5585879at2759"/>
<sequence length="133" mass="15545">MHVSMATSYDTTKSISDLPVPSYRMLREVAINLIHKHPILMMPARLPIFLYKLKRYLFPKYFLYSFLAAGGEILTDDLNLKGVHPDKLYAKAAIHLIELEKNNSDPYLVWACVLLSGYHWKIFDRDEVEYLIR</sequence>